<dbReference type="InterPro" id="IPR027104">
    <property type="entry name" value="Prp3"/>
</dbReference>
<accession>A0ABQ9WE77</accession>
<reference evidence="3 4" key="1">
    <citation type="submission" date="2023-05" db="EMBL/GenBank/DDBJ databases">
        <title>B98-5 Cell Line De Novo Hybrid Assembly: An Optical Mapping Approach.</title>
        <authorList>
            <person name="Kananen K."/>
            <person name="Auerbach J.A."/>
            <person name="Kautto E."/>
            <person name="Blachly J.S."/>
        </authorList>
    </citation>
    <scope>NUCLEOTIDE SEQUENCE [LARGE SCALE GENOMIC DNA]</scope>
    <source>
        <strain evidence="3">B95-8</strain>
        <tissue evidence="3">Cell line</tissue>
    </source>
</reference>
<evidence type="ECO:0000256" key="1">
    <source>
        <dbReference type="SAM" id="MobiDB-lite"/>
    </source>
</evidence>
<comment type="caution">
    <text evidence="3">The sequence shown here is derived from an EMBL/GenBank/DDBJ whole genome shotgun (WGS) entry which is preliminary data.</text>
</comment>
<keyword evidence="3" id="KW-0687">Ribonucleoprotein</keyword>
<dbReference type="PANTHER" id="PTHR14212">
    <property type="entry name" value="U4/U6-ASSOCIATED RNA SPLICING FACTOR-RELATED"/>
    <property type="match status" value="1"/>
</dbReference>
<evidence type="ECO:0000259" key="2">
    <source>
        <dbReference type="Pfam" id="PF08572"/>
    </source>
</evidence>
<feature type="compositionally biased region" description="Basic and acidic residues" evidence="1">
    <location>
        <begin position="249"/>
        <end position="266"/>
    </location>
</feature>
<dbReference type="GO" id="GO:1990904">
    <property type="term" value="C:ribonucleoprotein complex"/>
    <property type="evidence" value="ECO:0007669"/>
    <property type="project" value="UniProtKB-KW"/>
</dbReference>
<dbReference type="InterPro" id="IPR013881">
    <property type="entry name" value="Pre-mRNA_splic_Prp3_dom"/>
</dbReference>
<dbReference type="Pfam" id="PF08572">
    <property type="entry name" value="PRP3"/>
    <property type="match status" value="1"/>
</dbReference>
<protein>
    <submittedName>
        <fullName evidence="3">U4/U6 small nuclear ribonucleoprotein Prp3</fullName>
    </submittedName>
</protein>
<feature type="domain" description="Pre-mRNA-splicing factor 3" evidence="2">
    <location>
        <begin position="113"/>
        <end position="241"/>
    </location>
</feature>
<proteinExistence type="predicted"/>
<gene>
    <name evidence="3" type="primary">PRPF3_2</name>
    <name evidence="3" type="ORF">P7K49_001328</name>
</gene>
<feature type="compositionally biased region" description="Polar residues" evidence="1">
    <location>
        <begin position="235"/>
        <end position="248"/>
    </location>
</feature>
<keyword evidence="4" id="KW-1185">Reference proteome</keyword>
<organism evidence="3 4">
    <name type="scientific">Saguinus oedipus</name>
    <name type="common">Cotton-top tamarin</name>
    <name type="synonym">Oedipomidas oedipus</name>
    <dbReference type="NCBI Taxonomy" id="9490"/>
    <lineage>
        <taxon>Eukaryota</taxon>
        <taxon>Metazoa</taxon>
        <taxon>Chordata</taxon>
        <taxon>Craniata</taxon>
        <taxon>Vertebrata</taxon>
        <taxon>Euteleostomi</taxon>
        <taxon>Mammalia</taxon>
        <taxon>Eutheria</taxon>
        <taxon>Euarchontoglires</taxon>
        <taxon>Primates</taxon>
        <taxon>Haplorrhini</taxon>
        <taxon>Platyrrhini</taxon>
        <taxon>Cebidae</taxon>
        <taxon>Callitrichinae</taxon>
        <taxon>Saguinus</taxon>
    </lineage>
</organism>
<dbReference type="EMBL" id="JASSZA010000001">
    <property type="protein sequence ID" value="KAK2119942.1"/>
    <property type="molecule type" value="Genomic_DNA"/>
</dbReference>
<sequence>MNDAIEKARKAAELQARIQAQLALKPGLIGNANMVGLANLHAMGIAPPKVEIKVQTKPTPLILDEQGRTVDATGKEIELTHRMPTLKANIRVVKREQFKQQLKEKPSEDMESNTFFDPRVSIAPSQCQRCTFKFHDKGKFEKIAQRLWTKAQLEKLQAEISQAAQKTGIHTSTRLALIAPKKELKEGDIPEIEWWDSYIIPNGFDLTEENPKREDYFGITNLVEHPAQLNPPVDNDNTSYAGSISYQEGTEKTLETNKEGSTERTTRKSQAGPNASSRTQSENF</sequence>
<dbReference type="Proteomes" id="UP001266305">
    <property type="component" value="Unassembled WGS sequence"/>
</dbReference>
<feature type="region of interest" description="Disordered" evidence="1">
    <location>
        <begin position="226"/>
        <end position="284"/>
    </location>
</feature>
<evidence type="ECO:0000313" key="4">
    <source>
        <dbReference type="Proteomes" id="UP001266305"/>
    </source>
</evidence>
<feature type="compositionally biased region" description="Polar residues" evidence="1">
    <location>
        <begin position="268"/>
        <end position="284"/>
    </location>
</feature>
<evidence type="ECO:0000313" key="3">
    <source>
        <dbReference type="EMBL" id="KAK2119942.1"/>
    </source>
</evidence>
<dbReference type="PANTHER" id="PTHR14212:SF0">
    <property type="entry name" value="U4_U6 SMALL NUCLEAR RIBONUCLEOPROTEIN PRP3"/>
    <property type="match status" value="1"/>
</dbReference>
<name>A0ABQ9WE77_SAGOE</name>